<dbReference type="EMBL" id="GFTR01000022">
    <property type="protein sequence ID" value="JAW16404.1"/>
    <property type="molecule type" value="Transcribed_RNA"/>
</dbReference>
<feature type="chain" id="PRO_5013393358" evidence="1">
    <location>
        <begin position="17"/>
        <end position="67"/>
    </location>
</feature>
<sequence>MLITLVVYFILPEATAHILPKIILNVIKIPDNAPIMTPFVLALRTNKPKEIINIINPPAKLDIDVAS</sequence>
<feature type="signal peptide" evidence="1">
    <location>
        <begin position="1"/>
        <end position="16"/>
    </location>
</feature>
<dbReference type="AlphaFoldDB" id="A0A224XYF3"/>
<reference evidence="2" key="1">
    <citation type="journal article" date="2018" name="PLoS Negl. Trop. Dis.">
        <title>An insight into the salivary gland and fat body transcriptome of Panstrongylus lignarius (Hemiptera: Heteroptera), the main vector of Chagas disease in Peru.</title>
        <authorList>
            <person name="Nevoa J.C."/>
            <person name="Mendes M.T."/>
            <person name="da Silva M.V."/>
            <person name="Soares S.C."/>
            <person name="Oliveira C.J.F."/>
            <person name="Ribeiro J.M.C."/>
        </authorList>
    </citation>
    <scope>NUCLEOTIDE SEQUENCE</scope>
</reference>
<keyword evidence="1" id="KW-0732">Signal</keyword>
<organism evidence="2">
    <name type="scientific">Panstrongylus lignarius</name>
    <dbReference type="NCBI Taxonomy" id="156445"/>
    <lineage>
        <taxon>Eukaryota</taxon>
        <taxon>Metazoa</taxon>
        <taxon>Ecdysozoa</taxon>
        <taxon>Arthropoda</taxon>
        <taxon>Hexapoda</taxon>
        <taxon>Insecta</taxon>
        <taxon>Pterygota</taxon>
        <taxon>Neoptera</taxon>
        <taxon>Paraneoptera</taxon>
        <taxon>Hemiptera</taxon>
        <taxon>Heteroptera</taxon>
        <taxon>Panheteroptera</taxon>
        <taxon>Cimicomorpha</taxon>
        <taxon>Reduviidae</taxon>
        <taxon>Triatominae</taxon>
        <taxon>Panstrongylus</taxon>
    </lineage>
</organism>
<protein>
    <submittedName>
        <fullName evidence="2">Putative secreted protein</fullName>
    </submittedName>
</protein>
<proteinExistence type="predicted"/>
<accession>A0A224XYF3</accession>
<name>A0A224XYF3_9HEMI</name>
<evidence type="ECO:0000313" key="2">
    <source>
        <dbReference type="EMBL" id="JAW16404.1"/>
    </source>
</evidence>
<evidence type="ECO:0000256" key="1">
    <source>
        <dbReference type="SAM" id="SignalP"/>
    </source>
</evidence>